<feature type="compositionally biased region" description="Basic residues" evidence="9">
    <location>
        <begin position="64"/>
        <end position="75"/>
    </location>
</feature>
<feature type="region of interest" description="Disordered" evidence="9">
    <location>
        <begin position="57"/>
        <end position="83"/>
    </location>
</feature>
<dbReference type="RefSeq" id="YP_009293796.1">
    <property type="nucleotide sequence ID" value="NC_031144.1"/>
</dbReference>
<name>A0A1C9C7X1_RHOPU</name>
<evidence type="ECO:0000256" key="4">
    <source>
        <dbReference type="ARBA" id="ARBA00022884"/>
    </source>
</evidence>
<geneLocation type="plastid" evidence="10"/>
<dbReference type="GO" id="GO:1990904">
    <property type="term" value="C:ribonucleoprotein complex"/>
    <property type="evidence" value="ECO:0007669"/>
    <property type="project" value="UniProtKB-KW"/>
</dbReference>
<dbReference type="EMBL" id="KX284709">
    <property type="protein sequence ID" value="AOM64478.1"/>
    <property type="molecule type" value="Genomic_DNA"/>
</dbReference>
<dbReference type="PANTHER" id="PTHR10746:SF17">
    <property type="entry name" value="LARGE RIBOSOMAL SUBUNIT PROTEIN UL4C"/>
    <property type="match status" value="1"/>
</dbReference>
<keyword evidence="4" id="KW-0694">RNA-binding</keyword>
<comment type="similarity">
    <text evidence="2">Belongs to the universal ribosomal protein uL4 family.</text>
</comment>
<dbReference type="AlphaFoldDB" id="A0A1C9C7X1"/>
<dbReference type="SUPFAM" id="SSF52166">
    <property type="entry name" value="Ribosomal protein L4"/>
    <property type="match status" value="1"/>
</dbReference>
<evidence type="ECO:0000256" key="5">
    <source>
        <dbReference type="ARBA" id="ARBA00022980"/>
    </source>
</evidence>
<evidence type="ECO:0000256" key="2">
    <source>
        <dbReference type="ARBA" id="ARBA00010528"/>
    </source>
</evidence>
<evidence type="ECO:0000256" key="8">
    <source>
        <dbReference type="ARBA" id="ARBA00035387"/>
    </source>
</evidence>
<keyword evidence="5 10" id="KW-0689">Ribosomal protein</keyword>
<dbReference type="InterPro" id="IPR002136">
    <property type="entry name" value="Ribosomal_uL4"/>
</dbReference>
<dbReference type="Gene3D" id="3.40.1370.10">
    <property type="match status" value="1"/>
</dbReference>
<keyword evidence="10" id="KW-0934">Plastid</keyword>
<dbReference type="GO" id="GO:0019843">
    <property type="term" value="F:rRNA binding"/>
    <property type="evidence" value="ECO:0007669"/>
    <property type="project" value="UniProtKB-KW"/>
</dbReference>
<evidence type="ECO:0000256" key="7">
    <source>
        <dbReference type="ARBA" id="ARBA00035208"/>
    </source>
</evidence>
<evidence type="ECO:0000256" key="1">
    <source>
        <dbReference type="ARBA" id="ARBA00004083"/>
    </source>
</evidence>
<reference evidence="10" key="1">
    <citation type="journal article" date="2016" name="BMC Biol.">
        <title>Parallel evolution of highly conserved plastid genome architecture in red seaweeds and seed plants.</title>
        <authorList>
            <person name="Lee J."/>
            <person name="Cho C.H."/>
            <person name="Park S.I."/>
            <person name="Choi J.W."/>
            <person name="Song H.S."/>
            <person name="West J.A."/>
            <person name="Bhattacharya D."/>
            <person name="Yoon H.S."/>
        </authorList>
    </citation>
    <scope>NUCLEOTIDE SEQUENCE</scope>
</reference>
<dbReference type="GO" id="GO:0005840">
    <property type="term" value="C:ribosome"/>
    <property type="evidence" value="ECO:0007669"/>
    <property type="project" value="UniProtKB-KW"/>
</dbReference>
<keyword evidence="3" id="KW-0699">rRNA-binding</keyword>
<dbReference type="GO" id="GO:0003735">
    <property type="term" value="F:structural constituent of ribosome"/>
    <property type="evidence" value="ECO:0007669"/>
    <property type="project" value="InterPro"/>
</dbReference>
<gene>
    <name evidence="10" type="primary">rpl4</name>
    <name evidence="10" type="ORF">Rhodyp_200</name>
</gene>
<sequence length="218" mass="24631">MIIEKQLSYNIVANNENTIQDIVFKIHSKSINSMHIVHRATIQQLTEKRYGNACTKTRSQVKGGGRKPWKQKGTGKARAGSTRSPLWKGGGVIFGPKTKKYTQKINKKEKHLALRIVLVNKFKNTTVIDNFIEDLSKPSTQTIVKQVMQLGLEIKNKNRIAIIVDKKARNLYLSVRNLKNINLIAADQLNILSLLEADQLVVTKNGLNQIAKLYGFIR</sequence>
<accession>A0A1C9C7X1</accession>
<proteinExistence type="inferred from homology"/>
<dbReference type="InterPro" id="IPR023574">
    <property type="entry name" value="Ribosomal_uL4_dom_sf"/>
</dbReference>
<evidence type="ECO:0000313" key="10">
    <source>
        <dbReference type="EMBL" id="AOM64478.1"/>
    </source>
</evidence>
<organism evidence="10">
    <name type="scientific">Rhodymenia pseudopalmata</name>
    <name type="common">Red alga</name>
    <dbReference type="NCBI Taxonomy" id="31502"/>
    <lineage>
        <taxon>Eukaryota</taxon>
        <taxon>Rhodophyta</taxon>
        <taxon>Florideophyceae</taxon>
        <taxon>Rhodymeniophycidae</taxon>
        <taxon>Rhodymeniales</taxon>
        <taxon>Rhodymeniaceae</taxon>
        <taxon>Rhodymenia</taxon>
    </lineage>
</organism>
<dbReference type="PANTHER" id="PTHR10746">
    <property type="entry name" value="50S RIBOSOMAL PROTEIN L4"/>
    <property type="match status" value="1"/>
</dbReference>
<dbReference type="NCBIfam" id="TIGR03953">
    <property type="entry name" value="rplD_bact"/>
    <property type="match status" value="1"/>
</dbReference>
<dbReference type="GeneID" id="29069603"/>
<protein>
    <recommendedName>
        <fullName evidence="7">Large ribosomal subunit protein uL4c</fullName>
    </recommendedName>
    <alternativeName>
        <fullName evidence="8">50S ribosomal protein L4, chloroplastic</fullName>
    </alternativeName>
</protein>
<dbReference type="HAMAP" id="MF_01328_B">
    <property type="entry name" value="Ribosomal_uL4_B"/>
    <property type="match status" value="1"/>
</dbReference>
<comment type="function">
    <text evidence="1">Probably binds the 23S rRNA.</text>
</comment>
<keyword evidence="6" id="KW-0687">Ribonucleoprotein</keyword>
<dbReference type="Pfam" id="PF00573">
    <property type="entry name" value="Ribosomal_L4"/>
    <property type="match status" value="1"/>
</dbReference>
<dbReference type="GO" id="GO:0006412">
    <property type="term" value="P:translation"/>
    <property type="evidence" value="ECO:0007669"/>
    <property type="project" value="InterPro"/>
</dbReference>
<evidence type="ECO:0000256" key="3">
    <source>
        <dbReference type="ARBA" id="ARBA00022730"/>
    </source>
</evidence>
<dbReference type="InterPro" id="IPR013005">
    <property type="entry name" value="Ribosomal_uL4-like"/>
</dbReference>
<evidence type="ECO:0000256" key="6">
    <source>
        <dbReference type="ARBA" id="ARBA00023274"/>
    </source>
</evidence>
<evidence type="ECO:0000256" key="9">
    <source>
        <dbReference type="SAM" id="MobiDB-lite"/>
    </source>
</evidence>